<dbReference type="InterPro" id="IPR009061">
    <property type="entry name" value="DNA-bd_dom_put_sf"/>
</dbReference>
<evidence type="ECO:0000313" key="3">
    <source>
        <dbReference type="Proteomes" id="UP000682134"/>
    </source>
</evidence>
<dbReference type="AlphaFoldDB" id="A0A940NR66"/>
<name>A0A940NR66_9BACI</name>
<reference evidence="2" key="1">
    <citation type="submission" date="2021-04" db="EMBL/GenBank/DDBJ databases">
        <title>Genome seq and assembly of Bacillus sp.</title>
        <authorList>
            <person name="Chhetri G."/>
        </authorList>
    </citation>
    <scope>NUCLEOTIDE SEQUENCE</scope>
    <source>
        <strain evidence="2">RG28</strain>
    </source>
</reference>
<comment type="caution">
    <text evidence="2">The sequence shown here is derived from an EMBL/GenBank/DDBJ whole genome shotgun (WGS) entry which is preliminary data.</text>
</comment>
<evidence type="ECO:0000313" key="2">
    <source>
        <dbReference type="EMBL" id="MBP0726779.1"/>
    </source>
</evidence>
<protein>
    <submittedName>
        <fullName evidence="2">Helix-turn-helix domain-containing protein</fullName>
    </submittedName>
</protein>
<dbReference type="InterPro" id="IPR041657">
    <property type="entry name" value="HTH_17"/>
</dbReference>
<dbReference type="Pfam" id="PF12728">
    <property type="entry name" value="HTH_17"/>
    <property type="match status" value="1"/>
</dbReference>
<dbReference type="EMBL" id="JAGIYQ010000014">
    <property type="protein sequence ID" value="MBP0726779.1"/>
    <property type="molecule type" value="Genomic_DNA"/>
</dbReference>
<gene>
    <name evidence="2" type="ORF">J5Y03_16595</name>
</gene>
<feature type="domain" description="Helix-turn-helix" evidence="1">
    <location>
        <begin position="40"/>
        <end position="87"/>
    </location>
</feature>
<dbReference type="GO" id="GO:0003677">
    <property type="term" value="F:DNA binding"/>
    <property type="evidence" value="ECO:0007669"/>
    <property type="project" value="InterPro"/>
</dbReference>
<dbReference type="InterPro" id="IPR010093">
    <property type="entry name" value="SinI_DNA-bd"/>
</dbReference>
<accession>A0A940NR66</accession>
<sequence length="97" mass="11433">MNFKIEVPIETLIISRKDLKGVVTEMMEEMRSEIIDEEILTIKETAAYLKVSIPTVRNLIVNKEIPYFQRGQVIRLNRKDVNIWMRNSIINKNELSK</sequence>
<dbReference type="Proteomes" id="UP000682134">
    <property type="component" value="Unassembled WGS sequence"/>
</dbReference>
<keyword evidence="3" id="KW-1185">Reference proteome</keyword>
<evidence type="ECO:0000259" key="1">
    <source>
        <dbReference type="Pfam" id="PF12728"/>
    </source>
</evidence>
<proteinExistence type="predicted"/>
<dbReference type="NCBIfam" id="TIGR01764">
    <property type="entry name" value="excise"/>
    <property type="match status" value="1"/>
</dbReference>
<organism evidence="2 3">
    <name type="scientific">Gottfriedia endophytica</name>
    <dbReference type="NCBI Taxonomy" id="2820819"/>
    <lineage>
        <taxon>Bacteria</taxon>
        <taxon>Bacillati</taxon>
        <taxon>Bacillota</taxon>
        <taxon>Bacilli</taxon>
        <taxon>Bacillales</taxon>
        <taxon>Bacillaceae</taxon>
        <taxon>Gottfriedia</taxon>
    </lineage>
</organism>
<dbReference type="SUPFAM" id="SSF46955">
    <property type="entry name" value="Putative DNA-binding domain"/>
    <property type="match status" value="1"/>
</dbReference>
<dbReference type="RefSeq" id="WP_209407120.1">
    <property type="nucleotide sequence ID" value="NZ_JAGIYQ010000014.1"/>
</dbReference>